<name>A0ACB8I934_CITSI</name>
<dbReference type="EMBL" id="CM039178">
    <property type="protein sequence ID" value="KAH9683477.1"/>
    <property type="molecule type" value="Genomic_DNA"/>
</dbReference>
<comment type="caution">
    <text evidence="1">The sequence shown here is derived from an EMBL/GenBank/DDBJ whole genome shotgun (WGS) entry which is preliminary data.</text>
</comment>
<proteinExistence type="predicted"/>
<keyword evidence="2" id="KW-1185">Reference proteome</keyword>
<accession>A0ACB8I934</accession>
<sequence>MSNLPDDVLIEVLSRLPVKSLLRFKCACKQWLSLISDPGFALLQYKRTARNSPPKILLSKRSLYSKDSPLRSFDCSTTSLHDQRVRFISHIILHFPFIRPDGMVRFIGSCHGLICLALDNYREIFIWNPSTGAYTKLPADPDATYDYDIVKYGFGYDSSTNGYKVMFYFQEIDHKMEDNLQDDNSRCIDIQGIVFTAKTNSWKKVEHGFGSIHCCCEARNFQGRPMGTLVNESLHWLTNNQCEFGMFGITAFDLATDKFSRVPKPDFDYAHQAMGLGVVGGRLCLLALGAKVELWVMKENGVKCSWQKLYCLGISIGADDYGNWAALILSQCCAGCGEDDIITMTLKIGENKFMIRYNPNQEMKLEQLMIATSEEIYTHFAEIEEIDYLESLISPPGSKTLISSQQASSILSVYKKTIYEFVLRVFTIFMMLFRSYSNKVV</sequence>
<organism evidence="1 2">
    <name type="scientific">Citrus sinensis</name>
    <name type="common">Sweet orange</name>
    <name type="synonym">Citrus aurantium var. sinensis</name>
    <dbReference type="NCBI Taxonomy" id="2711"/>
    <lineage>
        <taxon>Eukaryota</taxon>
        <taxon>Viridiplantae</taxon>
        <taxon>Streptophyta</taxon>
        <taxon>Embryophyta</taxon>
        <taxon>Tracheophyta</taxon>
        <taxon>Spermatophyta</taxon>
        <taxon>Magnoliopsida</taxon>
        <taxon>eudicotyledons</taxon>
        <taxon>Gunneridae</taxon>
        <taxon>Pentapetalae</taxon>
        <taxon>rosids</taxon>
        <taxon>malvids</taxon>
        <taxon>Sapindales</taxon>
        <taxon>Rutaceae</taxon>
        <taxon>Aurantioideae</taxon>
        <taxon>Citrus</taxon>
    </lineage>
</organism>
<dbReference type="Proteomes" id="UP000829398">
    <property type="component" value="Chromosome 9"/>
</dbReference>
<protein>
    <submittedName>
        <fullName evidence="1">F-box/kelch-repeat protein</fullName>
    </submittedName>
</protein>
<evidence type="ECO:0000313" key="2">
    <source>
        <dbReference type="Proteomes" id="UP000829398"/>
    </source>
</evidence>
<reference evidence="2" key="1">
    <citation type="journal article" date="2023" name="Hortic. Res.">
        <title>A chromosome-level phased genome enabling allele-level studies in sweet orange: a case study on citrus Huanglongbing tolerance.</title>
        <authorList>
            <person name="Wu B."/>
            <person name="Yu Q."/>
            <person name="Deng Z."/>
            <person name="Duan Y."/>
            <person name="Luo F."/>
            <person name="Gmitter F. Jr."/>
        </authorList>
    </citation>
    <scope>NUCLEOTIDE SEQUENCE [LARGE SCALE GENOMIC DNA]</scope>
    <source>
        <strain evidence="2">cv. Valencia</strain>
    </source>
</reference>
<evidence type="ECO:0000313" key="1">
    <source>
        <dbReference type="EMBL" id="KAH9683477.1"/>
    </source>
</evidence>
<gene>
    <name evidence="1" type="ORF">KPL71_027688</name>
</gene>